<dbReference type="Gene3D" id="3.30.980.10">
    <property type="entry name" value="Threonyl-trna Synthetase, Chain A, domain 2"/>
    <property type="match status" value="1"/>
</dbReference>
<dbReference type="STRING" id="361279.SAMN05421663_103353"/>
<comment type="subcellular location">
    <subcellularLocation>
        <location evidence="2">Cytoplasm</location>
    </subcellularLocation>
</comment>
<protein>
    <submittedName>
        <fullName evidence="7">Alanyl-tRNA synthetase</fullName>
    </submittedName>
</protein>
<keyword evidence="4" id="KW-0862">Zinc</keyword>
<dbReference type="GO" id="GO:0046872">
    <property type="term" value="F:metal ion binding"/>
    <property type="evidence" value="ECO:0007669"/>
    <property type="project" value="UniProtKB-KW"/>
</dbReference>
<dbReference type="InterPro" id="IPR018165">
    <property type="entry name" value="Ala-tRNA-synth_IIc_core"/>
</dbReference>
<proteinExistence type="predicted"/>
<dbReference type="SUPFAM" id="SSF50447">
    <property type="entry name" value="Translation proteins"/>
    <property type="match status" value="1"/>
</dbReference>
<dbReference type="InterPro" id="IPR018163">
    <property type="entry name" value="Thr/Ala-tRNA-synth_IIc_edit"/>
</dbReference>
<dbReference type="GO" id="GO:0002161">
    <property type="term" value="F:aminoacyl-tRNA deacylase activity"/>
    <property type="evidence" value="ECO:0007669"/>
    <property type="project" value="UniProtKB-ARBA"/>
</dbReference>
<evidence type="ECO:0000313" key="7">
    <source>
        <dbReference type="EMBL" id="SDC68717.1"/>
    </source>
</evidence>
<evidence type="ECO:0000256" key="2">
    <source>
        <dbReference type="ARBA" id="ARBA00004496"/>
    </source>
</evidence>
<dbReference type="GO" id="GO:0006419">
    <property type="term" value="P:alanyl-tRNA aminoacylation"/>
    <property type="evidence" value="ECO:0007669"/>
    <property type="project" value="InterPro"/>
</dbReference>
<dbReference type="Gene3D" id="2.40.30.130">
    <property type="match status" value="1"/>
</dbReference>
<dbReference type="RefSeq" id="WP_170829612.1">
    <property type="nucleotide sequence ID" value="NZ_FMZB01000003.1"/>
</dbReference>
<dbReference type="GO" id="GO:0003676">
    <property type="term" value="F:nucleic acid binding"/>
    <property type="evidence" value="ECO:0007669"/>
    <property type="project" value="InterPro"/>
</dbReference>
<dbReference type="PANTHER" id="PTHR43462:SF1">
    <property type="entry name" value="ALANYL-TRNA EDITING PROTEIN AARSD1"/>
    <property type="match status" value="1"/>
</dbReference>
<dbReference type="SMART" id="SM00863">
    <property type="entry name" value="tRNA_SAD"/>
    <property type="match status" value="1"/>
</dbReference>
<evidence type="ECO:0000259" key="6">
    <source>
        <dbReference type="PROSITE" id="PS50860"/>
    </source>
</evidence>
<evidence type="ECO:0000256" key="4">
    <source>
        <dbReference type="ARBA" id="ARBA00022833"/>
    </source>
</evidence>
<keyword evidence="8" id="KW-1185">Reference proteome</keyword>
<dbReference type="PANTHER" id="PTHR43462">
    <property type="entry name" value="ALANYL-TRNA EDITING PROTEIN"/>
    <property type="match status" value="1"/>
</dbReference>
<dbReference type="Proteomes" id="UP000198666">
    <property type="component" value="Unassembled WGS sequence"/>
</dbReference>
<evidence type="ECO:0000256" key="3">
    <source>
        <dbReference type="ARBA" id="ARBA00022723"/>
    </source>
</evidence>
<feature type="coiled-coil region" evidence="5">
    <location>
        <begin position="254"/>
        <end position="291"/>
    </location>
</feature>
<dbReference type="GO" id="GO:0004813">
    <property type="term" value="F:alanine-tRNA ligase activity"/>
    <property type="evidence" value="ECO:0007669"/>
    <property type="project" value="InterPro"/>
</dbReference>
<keyword evidence="3" id="KW-0479">Metal-binding</keyword>
<keyword evidence="7" id="KW-0436">Ligase</keyword>
<accession>A0A1G6NN54</accession>
<dbReference type="PROSITE" id="PS50860">
    <property type="entry name" value="AA_TRNA_LIGASE_II_ALA"/>
    <property type="match status" value="1"/>
</dbReference>
<dbReference type="SUPFAM" id="SSF55186">
    <property type="entry name" value="ThrRS/AlaRS common domain"/>
    <property type="match status" value="1"/>
</dbReference>
<evidence type="ECO:0000256" key="1">
    <source>
        <dbReference type="ARBA" id="ARBA00001947"/>
    </source>
</evidence>
<dbReference type="InterPro" id="IPR012947">
    <property type="entry name" value="tRNA_SAD"/>
</dbReference>
<dbReference type="GO" id="GO:0005524">
    <property type="term" value="F:ATP binding"/>
    <property type="evidence" value="ECO:0007669"/>
    <property type="project" value="InterPro"/>
</dbReference>
<dbReference type="Pfam" id="PF02272">
    <property type="entry name" value="DHHA1"/>
    <property type="match status" value="1"/>
</dbReference>
<evidence type="ECO:0000313" key="8">
    <source>
        <dbReference type="Proteomes" id="UP000198666"/>
    </source>
</evidence>
<organism evidence="7 8">
    <name type="scientific">Terribacillus halophilus</name>
    <dbReference type="NCBI Taxonomy" id="361279"/>
    <lineage>
        <taxon>Bacteria</taxon>
        <taxon>Bacillati</taxon>
        <taxon>Bacillota</taxon>
        <taxon>Bacilli</taxon>
        <taxon>Bacillales</taxon>
        <taxon>Bacillaceae</taxon>
        <taxon>Terribacillus</taxon>
    </lineage>
</organism>
<sequence>MSKLLYREDAFRKVWKTEIEDTYEKNGLYFVSLKETAFYPGGGGQPADQGTIAELDVRAVESKEGVPYYGLESKVEGEVDCQIDWAYRFDLMQQHTGQHLLSAAFRLVSGRETIGFHLGKEDVTIDLLGDKLTEDELTSVEQKVNELIYEDRLITSYYVTAAELAELPVVKQPHVTEDVRIVEIDGVEYNPCGGTHTASTGQIGMIKILKTEKQKQGQRIYFQCGKRALETTREMFSIMDQVAGQFQTSSKDVLPRLKKQSTDLQSAVKRAEELEKQLEELELRELIQTEASMVVRSYEGKNVKALQRMAAKLLEAGKDFVMLSDQQVQKLVVSHNLEDFHCGNLFSSSLSEFGGKGGGSVRTAQASFQRREDLERFMRFLQEHYQSIV</sequence>
<keyword evidence="7" id="KW-0030">Aminoacyl-tRNA synthetase</keyword>
<keyword evidence="5" id="KW-0175">Coiled coil</keyword>
<dbReference type="Gene3D" id="3.10.310.40">
    <property type="match status" value="1"/>
</dbReference>
<reference evidence="8" key="1">
    <citation type="submission" date="2016-10" db="EMBL/GenBank/DDBJ databases">
        <authorList>
            <person name="Varghese N."/>
            <person name="Submissions S."/>
        </authorList>
    </citation>
    <scope>NUCLEOTIDE SEQUENCE [LARGE SCALE GENOMIC DNA]</scope>
    <source>
        <strain evidence="8">DSM 21620</strain>
    </source>
</reference>
<evidence type="ECO:0000256" key="5">
    <source>
        <dbReference type="SAM" id="Coils"/>
    </source>
</evidence>
<dbReference type="InterPro" id="IPR009000">
    <property type="entry name" value="Transl_B-barrel_sf"/>
</dbReference>
<dbReference type="EMBL" id="FMZB01000003">
    <property type="protein sequence ID" value="SDC68717.1"/>
    <property type="molecule type" value="Genomic_DNA"/>
</dbReference>
<dbReference type="AlphaFoldDB" id="A0A1G6NN54"/>
<comment type="cofactor">
    <cofactor evidence="1">
        <name>Zn(2+)</name>
        <dbReference type="ChEBI" id="CHEBI:29105"/>
    </cofactor>
</comment>
<dbReference type="InterPro" id="IPR051335">
    <property type="entry name" value="Alanyl-tRNA_Editing_Enzymes"/>
</dbReference>
<dbReference type="GO" id="GO:0005737">
    <property type="term" value="C:cytoplasm"/>
    <property type="evidence" value="ECO:0007669"/>
    <property type="project" value="UniProtKB-SubCell"/>
</dbReference>
<dbReference type="Pfam" id="PF07973">
    <property type="entry name" value="tRNA_SAD"/>
    <property type="match status" value="1"/>
</dbReference>
<feature type="domain" description="Alanyl-transfer RNA synthetases family profile" evidence="6">
    <location>
        <begin position="1"/>
        <end position="234"/>
    </location>
</feature>
<gene>
    <name evidence="7" type="ORF">SAMN05421663_103353</name>
</gene>
<dbReference type="InterPro" id="IPR003156">
    <property type="entry name" value="DHHA1_dom"/>
</dbReference>
<name>A0A1G6NN54_9BACI</name>